<dbReference type="Gene3D" id="2.40.128.270">
    <property type="match status" value="1"/>
</dbReference>
<dbReference type="Proteomes" id="UP000681967">
    <property type="component" value="Unassembled WGS sequence"/>
</dbReference>
<accession>A0A8S3DDT3</accession>
<dbReference type="EMBL" id="CAJOBJ010195216">
    <property type="protein sequence ID" value="CAF4966466.1"/>
    <property type="molecule type" value="Genomic_DNA"/>
</dbReference>
<dbReference type="Proteomes" id="UP000681720">
    <property type="component" value="Unassembled WGS sequence"/>
</dbReference>
<name>A0A8S3DDT3_9BILA</name>
<reference evidence="2" key="1">
    <citation type="submission" date="2021-02" db="EMBL/GenBank/DDBJ databases">
        <authorList>
            <person name="Nowell W R."/>
        </authorList>
    </citation>
    <scope>NUCLEOTIDE SEQUENCE</scope>
</reference>
<feature type="non-terminal residue" evidence="2">
    <location>
        <position position="1"/>
    </location>
</feature>
<evidence type="ECO:0000313" key="2">
    <source>
        <dbReference type="EMBL" id="CAF4966466.1"/>
    </source>
</evidence>
<sequence length="70" mass="7749">KTSAIMSTLMAGPPEEMHKESLISSFISGIYRVETQGQHHLVIQTNNGDQARLERFAVPPPSPVTQNIFN</sequence>
<proteinExistence type="predicted"/>
<protein>
    <submittedName>
        <fullName evidence="2">Uncharacterized protein</fullName>
    </submittedName>
</protein>
<gene>
    <name evidence="1" type="ORF">BYL167_LOCUS34694</name>
    <name evidence="2" type="ORF">GIL414_LOCUS55164</name>
</gene>
<dbReference type="InterPro" id="IPR038670">
    <property type="entry name" value="HslJ-like_sf"/>
</dbReference>
<dbReference type="EMBL" id="CAJOBH010070991">
    <property type="protein sequence ID" value="CAF4471730.1"/>
    <property type="molecule type" value="Genomic_DNA"/>
</dbReference>
<dbReference type="AlphaFoldDB" id="A0A8S3DDT3"/>
<evidence type="ECO:0000313" key="1">
    <source>
        <dbReference type="EMBL" id="CAF4471730.1"/>
    </source>
</evidence>
<organism evidence="2 3">
    <name type="scientific">Rotaria magnacalcarata</name>
    <dbReference type="NCBI Taxonomy" id="392030"/>
    <lineage>
        <taxon>Eukaryota</taxon>
        <taxon>Metazoa</taxon>
        <taxon>Spiralia</taxon>
        <taxon>Gnathifera</taxon>
        <taxon>Rotifera</taxon>
        <taxon>Eurotatoria</taxon>
        <taxon>Bdelloidea</taxon>
        <taxon>Philodinida</taxon>
        <taxon>Philodinidae</taxon>
        <taxon>Rotaria</taxon>
    </lineage>
</organism>
<comment type="caution">
    <text evidence="2">The sequence shown here is derived from an EMBL/GenBank/DDBJ whole genome shotgun (WGS) entry which is preliminary data.</text>
</comment>
<evidence type="ECO:0000313" key="3">
    <source>
        <dbReference type="Proteomes" id="UP000681720"/>
    </source>
</evidence>